<evidence type="ECO:0000256" key="3">
    <source>
        <dbReference type="ARBA" id="ARBA00022679"/>
    </source>
</evidence>
<dbReference type="Gene3D" id="3.40.50.150">
    <property type="entry name" value="Vaccinia Virus protein VP39"/>
    <property type="match status" value="1"/>
</dbReference>
<evidence type="ECO:0000259" key="6">
    <source>
        <dbReference type="Pfam" id="PF05175"/>
    </source>
</evidence>
<dbReference type="GO" id="GO:0008170">
    <property type="term" value="F:N-methyltransferase activity"/>
    <property type="evidence" value="ECO:0007669"/>
    <property type="project" value="UniProtKB-ARBA"/>
</dbReference>
<name>A0AAE8W7I7_9ACTN</name>
<keyword evidence="2 7" id="KW-0489">Methyltransferase</keyword>
<dbReference type="EMBL" id="SPAZ01000084">
    <property type="protein sequence ID" value="TQE36616.1"/>
    <property type="molecule type" value="Genomic_DNA"/>
</dbReference>
<reference evidence="7 8" key="1">
    <citation type="submission" date="2019-03" db="EMBL/GenBank/DDBJ databases">
        <title>Comparative genomic analyses of the sweetpotato soil rot pathogen, Streptomyces ipomoeae.</title>
        <authorList>
            <person name="Ruschel Soares N."/>
            <person name="Badger J.H."/>
            <person name="Huguet-Tapia J.C."/>
            <person name="Clark C.A."/>
            <person name="Pettis G.S."/>
        </authorList>
    </citation>
    <scope>NUCLEOTIDE SEQUENCE [LARGE SCALE GENOMIC DNA]</scope>
    <source>
        <strain evidence="7 8">88-35</strain>
    </source>
</reference>
<dbReference type="NCBIfam" id="TIGR00537">
    <property type="entry name" value="hemK_rel_arch"/>
    <property type="match status" value="1"/>
</dbReference>
<dbReference type="PANTHER" id="PTHR45875:SF1">
    <property type="entry name" value="METHYLTRANSFERASE N6AMT1"/>
    <property type="match status" value="1"/>
</dbReference>
<keyword evidence="4" id="KW-0949">S-adenosyl-L-methionine</keyword>
<protein>
    <submittedName>
        <fullName evidence="7">Methyltransferase domain-containing protein</fullName>
    </submittedName>
</protein>
<dbReference type="GO" id="GO:0003676">
    <property type="term" value="F:nucleic acid binding"/>
    <property type="evidence" value="ECO:0007669"/>
    <property type="project" value="InterPro"/>
</dbReference>
<feature type="compositionally biased region" description="Low complexity" evidence="5">
    <location>
        <begin position="1"/>
        <end position="10"/>
    </location>
</feature>
<dbReference type="GO" id="GO:0008757">
    <property type="term" value="F:S-adenosylmethionine-dependent methyltransferase activity"/>
    <property type="evidence" value="ECO:0007669"/>
    <property type="project" value="TreeGrafter"/>
</dbReference>
<gene>
    <name evidence="7" type="ORF">Sipo8835_09910</name>
</gene>
<dbReference type="SUPFAM" id="SSF53335">
    <property type="entry name" value="S-adenosyl-L-methionine-dependent methyltransferases"/>
    <property type="match status" value="1"/>
</dbReference>
<evidence type="ECO:0000313" key="8">
    <source>
        <dbReference type="Proteomes" id="UP000318720"/>
    </source>
</evidence>
<dbReference type="InterPro" id="IPR002052">
    <property type="entry name" value="DNA_methylase_N6_adenine_CS"/>
</dbReference>
<dbReference type="Proteomes" id="UP000318720">
    <property type="component" value="Unassembled WGS sequence"/>
</dbReference>
<dbReference type="AlphaFoldDB" id="A0AAE8W7I7"/>
<evidence type="ECO:0000256" key="5">
    <source>
        <dbReference type="SAM" id="MobiDB-lite"/>
    </source>
</evidence>
<dbReference type="InterPro" id="IPR004557">
    <property type="entry name" value="PrmC-related"/>
</dbReference>
<dbReference type="GO" id="GO:0032259">
    <property type="term" value="P:methylation"/>
    <property type="evidence" value="ECO:0007669"/>
    <property type="project" value="UniProtKB-KW"/>
</dbReference>
<dbReference type="InterPro" id="IPR007848">
    <property type="entry name" value="Small_mtfrase_dom"/>
</dbReference>
<comment type="caution">
    <text evidence="7">The sequence shown here is derived from an EMBL/GenBank/DDBJ whole genome shotgun (WGS) entry which is preliminary data.</text>
</comment>
<feature type="domain" description="Methyltransferase small" evidence="6">
    <location>
        <begin position="59"/>
        <end position="147"/>
    </location>
</feature>
<dbReference type="GO" id="GO:0035657">
    <property type="term" value="C:eRF1 methyltransferase complex"/>
    <property type="evidence" value="ECO:0007669"/>
    <property type="project" value="TreeGrafter"/>
</dbReference>
<feature type="region of interest" description="Disordered" evidence="5">
    <location>
        <begin position="1"/>
        <end position="29"/>
    </location>
</feature>
<evidence type="ECO:0000313" key="7">
    <source>
        <dbReference type="EMBL" id="TQE36616.1"/>
    </source>
</evidence>
<dbReference type="PROSITE" id="PS00092">
    <property type="entry name" value="N6_MTASE"/>
    <property type="match status" value="1"/>
</dbReference>
<evidence type="ECO:0000256" key="1">
    <source>
        <dbReference type="ARBA" id="ARBA00006149"/>
    </source>
</evidence>
<dbReference type="GO" id="GO:0008276">
    <property type="term" value="F:protein methyltransferase activity"/>
    <property type="evidence" value="ECO:0007669"/>
    <property type="project" value="TreeGrafter"/>
</dbReference>
<dbReference type="InterPro" id="IPR029063">
    <property type="entry name" value="SAM-dependent_MTases_sf"/>
</dbReference>
<evidence type="ECO:0000256" key="2">
    <source>
        <dbReference type="ARBA" id="ARBA00022603"/>
    </source>
</evidence>
<organism evidence="7 8">
    <name type="scientific">Streptomyces ipomoeae</name>
    <dbReference type="NCBI Taxonomy" id="103232"/>
    <lineage>
        <taxon>Bacteria</taxon>
        <taxon>Bacillati</taxon>
        <taxon>Actinomycetota</taxon>
        <taxon>Actinomycetes</taxon>
        <taxon>Kitasatosporales</taxon>
        <taxon>Streptomycetaceae</taxon>
        <taxon>Streptomyces</taxon>
    </lineage>
</organism>
<comment type="similarity">
    <text evidence="1">Belongs to the eukaryotic/archaeal PrmC-related family.</text>
</comment>
<proteinExistence type="inferred from homology"/>
<dbReference type="InterPro" id="IPR052190">
    <property type="entry name" value="Euk-Arch_PrmC-MTase"/>
</dbReference>
<keyword evidence="3" id="KW-0808">Transferase</keyword>
<evidence type="ECO:0000256" key="4">
    <source>
        <dbReference type="ARBA" id="ARBA00022691"/>
    </source>
</evidence>
<sequence length="257" mass="27563">MVPWRTTSPVRRGRRPRGRSRRPAEGAEGGAVLTTASFATAPGLRCWIPRGVYRPGTDTRLLRRAMRREGIVSGAEVLDLGTGSGVLAVEAARLGGRVTAVDISWRAVAAAWFNALLNGQTVRVRHGDLTSAVPGRRFDLVVANPPYVPAPGDAPPRGIARAWDAGADGRLLIDRVCDAAPLILRSAGALLLVHSHLCDVDATLARLHGAGLRAEVVDRARLPFGRVLRSRLGWLRERGLASDGTTEELVVIRARHA</sequence>
<dbReference type="Pfam" id="PF05175">
    <property type="entry name" value="MTS"/>
    <property type="match status" value="1"/>
</dbReference>
<accession>A0AAE8W7I7</accession>
<feature type="compositionally biased region" description="Basic residues" evidence="5">
    <location>
        <begin position="11"/>
        <end position="21"/>
    </location>
</feature>
<dbReference type="PANTHER" id="PTHR45875">
    <property type="entry name" value="METHYLTRANSFERASE N6AMT1"/>
    <property type="match status" value="1"/>
</dbReference>
<dbReference type="CDD" id="cd02440">
    <property type="entry name" value="AdoMet_MTases"/>
    <property type="match status" value="1"/>
</dbReference>